<accession>A0A1G7P8K2</accession>
<sequence>MKKIAILTDFSDRSTNAALYALQLARHLGANILLYHTFLVPSAEPLSAQIAWPLEDDDALQKSNEKDLRLQAEQLKKVVSGWPADAFKPAITCSCSAGTATLDLDELLADKALILIVTATHHTGFTALVMGNHLRGVLDNSSLPVMIIPEHAAFTSLQKIAFPTDLSAADLEVLNSLAGLARPFHAEIMLAHISPEGDPAETPVKNFLQDVGNQIDYPNIYYRNIHQNQVKTGLQELETAVGADLLVMVHRNKGFIERLFGGSYTQKLAANPLVPLLIYPYPVPAYPVF</sequence>
<evidence type="ECO:0000313" key="4">
    <source>
        <dbReference type="Proteomes" id="UP000199072"/>
    </source>
</evidence>
<dbReference type="AlphaFoldDB" id="A0A1G7P8K2"/>
<dbReference type="SUPFAM" id="SSF52402">
    <property type="entry name" value="Adenine nucleotide alpha hydrolases-like"/>
    <property type="match status" value="2"/>
</dbReference>
<reference evidence="3 4" key="1">
    <citation type="submission" date="2016-10" db="EMBL/GenBank/DDBJ databases">
        <authorList>
            <person name="de Groot N.N."/>
        </authorList>
    </citation>
    <scope>NUCLEOTIDE SEQUENCE [LARGE SCALE GENOMIC DNA]</scope>
    <source>
        <strain evidence="3 4">47C3B</strain>
    </source>
</reference>
<feature type="domain" description="UspA" evidence="2">
    <location>
        <begin position="158"/>
        <end position="280"/>
    </location>
</feature>
<dbReference type="Pfam" id="PF00582">
    <property type="entry name" value="Usp"/>
    <property type="match status" value="2"/>
</dbReference>
<dbReference type="PANTHER" id="PTHR46268:SF27">
    <property type="entry name" value="UNIVERSAL STRESS PROTEIN RV2623"/>
    <property type="match status" value="1"/>
</dbReference>
<dbReference type="STRING" id="1391627.SAMN05216464_1386"/>
<protein>
    <submittedName>
        <fullName evidence="3">Nucleotide-binding universal stress protein, UspA family</fullName>
    </submittedName>
</protein>
<dbReference type="EMBL" id="FNAI01000038">
    <property type="protein sequence ID" value="SDF82541.1"/>
    <property type="molecule type" value="Genomic_DNA"/>
</dbReference>
<dbReference type="InterPro" id="IPR006016">
    <property type="entry name" value="UspA"/>
</dbReference>
<dbReference type="CDD" id="cd00293">
    <property type="entry name" value="USP-like"/>
    <property type="match status" value="2"/>
</dbReference>
<feature type="domain" description="UspA" evidence="2">
    <location>
        <begin position="1"/>
        <end position="149"/>
    </location>
</feature>
<dbReference type="PANTHER" id="PTHR46268">
    <property type="entry name" value="STRESS RESPONSE PROTEIN NHAX"/>
    <property type="match status" value="1"/>
</dbReference>
<keyword evidence="4" id="KW-1185">Reference proteome</keyword>
<evidence type="ECO:0000259" key="2">
    <source>
        <dbReference type="Pfam" id="PF00582"/>
    </source>
</evidence>
<evidence type="ECO:0000313" key="3">
    <source>
        <dbReference type="EMBL" id="SDF82541.1"/>
    </source>
</evidence>
<dbReference type="OrthoDB" id="9788959at2"/>
<evidence type="ECO:0000256" key="1">
    <source>
        <dbReference type="ARBA" id="ARBA00008791"/>
    </source>
</evidence>
<comment type="similarity">
    <text evidence="1">Belongs to the universal stress protein A family.</text>
</comment>
<organism evidence="3 4">
    <name type="scientific">Mucilaginibacter pineti</name>
    <dbReference type="NCBI Taxonomy" id="1391627"/>
    <lineage>
        <taxon>Bacteria</taxon>
        <taxon>Pseudomonadati</taxon>
        <taxon>Bacteroidota</taxon>
        <taxon>Sphingobacteriia</taxon>
        <taxon>Sphingobacteriales</taxon>
        <taxon>Sphingobacteriaceae</taxon>
        <taxon>Mucilaginibacter</taxon>
    </lineage>
</organism>
<gene>
    <name evidence="3" type="ORF">SAMN05216464_1386</name>
</gene>
<dbReference type="Gene3D" id="3.40.50.12370">
    <property type="match status" value="1"/>
</dbReference>
<dbReference type="RefSeq" id="WP_091157889.1">
    <property type="nucleotide sequence ID" value="NZ_FNAI01000038.1"/>
</dbReference>
<proteinExistence type="inferred from homology"/>
<name>A0A1G7P8K2_9SPHI</name>
<dbReference type="Proteomes" id="UP000199072">
    <property type="component" value="Unassembled WGS sequence"/>
</dbReference>